<feature type="domain" description="Cyclic nucleotide-binding" evidence="7">
    <location>
        <begin position="996"/>
        <end position="1126"/>
    </location>
</feature>
<dbReference type="InterPro" id="IPR014710">
    <property type="entry name" value="RmlC-like_jellyroll"/>
</dbReference>
<organism evidence="9 10">
    <name type="scientific">Marasmiellus scandens</name>
    <dbReference type="NCBI Taxonomy" id="2682957"/>
    <lineage>
        <taxon>Eukaryota</taxon>
        <taxon>Fungi</taxon>
        <taxon>Dikarya</taxon>
        <taxon>Basidiomycota</taxon>
        <taxon>Agaricomycotina</taxon>
        <taxon>Agaricomycetes</taxon>
        <taxon>Agaricomycetidae</taxon>
        <taxon>Agaricales</taxon>
        <taxon>Marasmiineae</taxon>
        <taxon>Omphalotaceae</taxon>
        <taxon>Marasmiellus</taxon>
    </lineage>
</organism>
<comment type="caution">
    <text evidence="9">The sequence shown here is derived from an EMBL/GenBank/DDBJ whole genome shotgun (WGS) entry which is preliminary data.</text>
</comment>
<dbReference type="PROSITE" id="PS50042">
    <property type="entry name" value="CNMP_BINDING_3"/>
    <property type="match status" value="1"/>
</dbReference>
<dbReference type="PROSITE" id="PS50801">
    <property type="entry name" value="STAS"/>
    <property type="match status" value="1"/>
</dbReference>
<feature type="domain" description="STAS" evidence="8">
    <location>
        <begin position="779"/>
        <end position="891"/>
    </location>
</feature>
<dbReference type="InterPro" id="IPR002645">
    <property type="entry name" value="STAS_dom"/>
</dbReference>
<proteinExistence type="predicted"/>
<evidence type="ECO:0000256" key="1">
    <source>
        <dbReference type="ARBA" id="ARBA00004141"/>
    </source>
</evidence>
<feature type="transmembrane region" description="Helical" evidence="6">
    <location>
        <begin position="398"/>
        <end position="422"/>
    </location>
</feature>
<protein>
    <recommendedName>
        <fullName evidence="11">Sulfate transporter</fullName>
    </recommendedName>
</protein>
<dbReference type="Gene3D" id="3.30.750.24">
    <property type="entry name" value="STAS domain"/>
    <property type="match status" value="1"/>
</dbReference>
<dbReference type="SUPFAM" id="SSF52091">
    <property type="entry name" value="SpoIIaa-like"/>
    <property type="match status" value="1"/>
</dbReference>
<dbReference type="EMBL" id="JBANRG010000015">
    <property type="protein sequence ID" value="KAK7460504.1"/>
    <property type="molecule type" value="Genomic_DNA"/>
</dbReference>
<evidence type="ECO:0000259" key="7">
    <source>
        <dbReference type="PROSITE" id="PS50042"/>
    </source>
</evidence>
<feature type="transmembrane region" description="Helical" evidence="6">
    <location>
        <begin position="480"/>
        <end position="500"/>
    </location>
</feature>
<feature type="compositionally biased region" description="Basic residues" evidence="5">
    <location>
        <begin position="159"/>
        <end position="168"/>
    </location>
</feature>
<dbReference type="InterPro" id="IPR036513">
    <property type="entry name" value="STAS_dom_sf"/>
</dbReference>
<feature type="compositionally biased region" description="Low complexity" evidence="5">
    <location>
        <begin position="23"/>
        <end position="53"/>
    </location>
</feature>
<evidence type="ECO:0000313" key="10">
    <source>
        <dbReference type="Proteomes" id="UP001498398"/>
    </source>
</evidence>
<dbReference type="SUPFAM" id="SSF51206">
    <property type="entry name" value="cAMP-binding domain-like"/>
    <property type="match status" value="1"/>
</dbReference>
<evidence type="ECO:0000256" key="3">
    <source>
        <dbReference type="ARBA" id="ARBA00022989"/>
    </source>
</evidence>
<keyword evidence="3 6" id="KW-1133">Transmembrane helix</keyword>
<dbReference type="CDD" id="cd00038">
    <property type="entry name" value="CAP_ED"/>
    <property type="match status" value="1"/>
</dbReference>
<evidence type="ECO:0000256" key="6">
    <source>
        <dbReference type="SAM" id="Phobius"/>
    </source>
</evidence>
<feature type="region of interest" description="Disordered" evidence="5">
    <location>
        <begin position="1"/>
        <end position="57"/>
    </location>
</feature>
<evidence type="ECO:0000313" key="9">
    <source>
        <dbReference type="EMBL" id="KAK7460504.1"/>
    </source>
</evidence>
<keyword evidence="10" id="KW-1185">Reference proteome</keyword>
<dbReference type="InterPro" id="IPR052706">
    <property type="entry name" value="Membrane-Transporter-like"/>
</dbReference>
<evidence type="ECO:0000256" key="4">
    <source>
        <dbReference type="ARBA" id="ARBA00023136"/>
    </source>
</evidence>
<dbReference type="PANTHER" id="PTHR43310:SF4">
    <property type="entry name" value="AFR304WP"/>
    <property type="match status" value="1"/>
</dbReference>
<feature type="transmembrane region" description="Helical" evidence="6">
    <location>
        <begin position="445"/>
        <end position="468"/>
    </location>
</feature>
<dbReference type="SMART" id="SM00100">
    <property type="entry name" value="cNMP"/>
    <property type="match status" value="1"/>
</dbReference>
<feature type="transmembrane region" description="Helical" evidence="6">
    <location>
        <begin position="279"/>
        <end position="303"/>
    </location>
</feature>
<feature type="region of interest" description="Disordered" evidence="5">
    <location>
        <begin position="95"/>
        <end position="222"/>
    </location>
</feature>
<feature type="transmembrane region" description="Helical" evidence="6">
    <location>
        <begin position="602"/>
        <end position="622"/>
    </location>
</feature>
<feature type="transmembrane region" description="Helical" evidence="6">
    <location>
        <begin position="707"/>
        <end position="738"/>
    </location>
</feature>
<reference evidence="9 10" key="1">
    <citation type="submission" date="2024-01" db="EMBL/GenBank/DDBJ databases">
        <title>A draft genome for the cacao thread blight pathogen Marasmiellus scandens.</title>
        <authorList>
            <person name="Baruah I.K."/>
            <person name="Leung J."/>
            <person name="Bukari Y."/>
            <person name="Amoako-Attah I."/>
            <person name="Meinhardt L.W."/>
            <person name="Bailey B.A."/>
            <person name="Cohen S.P."/>
        </authorList>
    </citation>
    <scope>NUCLEOTIDE SEQUENCE [LARGE SCALE GENOMIC DNA]</scope>
    <source>
        <strain evidence="9 10">GH-19</strain>
    </source>
</reference>
<dbReference type="Gene3D" id="2.60.120.10">
    <property type="entry name" value="Jelly Rolls"/>
    <property type="match status" value="1"/>
</dbReference>
<dbReference type="CDD" id="cd07042">
    <property type="entry name" value="STAS_SulP_like_sulfate_transporter"/>
    <property type="match status" value="1"/>
</dbReference>
<feature type="transmembrane region" description="Helical" evidence="6">
    <location>
        <begin position="674"/>
        <end position="695"/>
    </location>
</feature>
<comment type="subcellular location">
    <subcellularLocation>
        <location evidence="1">Membrane</location>
        <topology evidence="1">Multi-pass membrane protein</topology>
    </subcellularLocation>
</comment>
<feature type="compositionally biased region" description="Basic and acidic residues" evidence="5">
    <location>
        <begin position="179"/>
        <end position="201"/>
    </location>
</feature>
<dbReference type="Proteomes" id="UP001498398">
    <property type="component" value="Unassembled WGS sequence"/>
</dbReference>
<evidence type="ECO:0000256" key="2">
    <source>
        <dbReference type="ARBA" id="ARBA00022692"/>
    </source>
</evidence>
<accession>A0ABR1JHC8</accession>
<dbReference type="InterPro" id="IPR000595">
    <property type="entry name" value="cNMP-bd_dom"/>
</dbReference>
<dbReference type="InterPro" id="IPR011547">
    <property type="entry name" value="SLC26A/SulP_dom"/>
</dbReference>
<evidence type="ECO:0000259" key="8">
    <source>
        <dbReference type="PROSITE" id="PS50801"/>
    </source>
</evidence>
<keyword evidence="4 6" id="KW-0472">Membrane</keyword>
<name>A0ABR1JHC8_9AGAR</name>
<feature type="transmembrane region" description="Helical" evidence="6">
    <location>
        <begin position="250"/>
        <end position="273"/>
    </location>
</feature>
<feature type="transmembrane region" description="Helical" evidence="6">
    <location>
        <begin position="361"/>
        <end position="386"/>
    </location>
</feature>
<evidence type="ECO:0000256" key="5">
    <source>
        <dbReference type="SAM" id="MobiDB-lite"/>
    </source>
</evidence>
<gene>
    <name evidence="9" type="ORF">VKT23_009224</name>
</gene>
<dbReference type="Pfam" id="PF00916">
    <property type="entry name" value="Sulfate_transp"/>
    <property type="match status" value="1"/>
</dbReference>
<evidence type="ECO:0008006" key="11">
    <source>
        <dbReference type="Google" id="ProtNLM"/>
    </source>
</evidence>
<feature type="compositionally biased region" description="Low complexity" evidence="5">
    <location>
        <begin position="213"/>
        <end position="222"/>
    </location>
</feature>
<keyword evidence="2 6" id="KW-0812">Transmembrane</keyword>
<dbReference type="PANTHER" id="PTHR43310">
    <property type="entry name" value="SULFATE TRANSPORTER YBAR-RELATED"/>
    <property type="match status" value="1"/>
</dbReference>
<sequence length="1160" mass="126611">MSSRAGLLPMDDSSFVDGGGVGHSIPSSSVSSTSGISSSFASSRSPPRAVPHSQDTIRLSTMELSGITFSDGMASTPRSFNSFGDLEVTSVRRMGETGGELEGSGTPYRSGLSLMRPHQEEEEEQREQRQEEEEQESAEPSGSPTPMPTRVPSPSHSPSARRVHHHQQQPKPDLSTRPTPERRTTIRWDPELHGDVPDERTPLLSTPTPPPNNNNNSNTSSTKSLYTRLQTHLSTLPSTVLHELPHIPKYLPAVLLGSLLNILDGVSYGMIIFPSSLPFVGLGPMGVSMFFVSCFVAQMVYSLGGKFAGSGFAGANGSMMIEVVPFFHILASSIAIQLYPGDIDDPEAGGWDQYPGLGKQVIATTIVAYALSSVLTGLAFFLLGFLKLGSIIGFFPRHILVGCIGGVGVFLLETGLTVSLRIPDDDFSYSLSTLRLLFGSSFTTFAQWALPLLLAVLLRVITTLIGRLGSGARVARWNQLVFPVYFVIIPILFYIVVFAGRMDLNKLRKDGWFFDLTPPGSAPSEGPGFSGGAGGDHWYAFYEYFDLSLIHWAPLWATLPTQFALLFFNILHPPLNVPALSVSLNEDVDTDRELVSHGYSNLLAGVLGSVPNYLVYVNTLLFYRVGGTTRISGFLLAIATLGLLMMGTGPIAYIRKSTSTPTVYFHVTHEPAPLAIPVVSALIFVLGIDLVKEALWDTRHRVNRTEYITIASIMVAMTVWDFVKGVLWGIVVSCFFFVVSNSQRRSIRALHTGDTAMSTVRRPSSQRAYIQEVSKQTTILRLQGYLFFGTITQVENAIRALISPPPGTSSWPRHPIRFLVLDLTLVYGVDMSAAEAFVRIQRLLAARYVTLVFCGIDADADNVGRALRSVDVLNMEGVELFRTFGDAMEWTENAYLRAWFRSLGVRNLKEGHVGVGVEVGPGLLPEGNGSIGLLQDADAGLVEEEGDEDDFSALGSPRREHLANAANNTLVSDLLSQSGPIAREEPYPTLIRCFSSFEDFSVEKLEPLIPYLKRMSLPTKTVLWKQGDTPDGLYLIEAGMLRASYKFSHSTYPLASLLTGTSNGSSSENSTLVEDGIFNSGIDESMVPGVLAGELTALSGLPRNATVIVERDAVLWKLTSEGLRELEEREPRVAREFTRLVVKSAKIDYDTLLSALATRQ</sequence>
<dbReference type="Pfam" id="PF01740">
    <property type="entry name" value="STAS"/>
    <property type="match status" value="1"/>
</dbReference>
<feature type="compositionally biased region" description="Acidic residues" evidence="5">
    <location>
        <begin position="120"/>
        <end position="137"/>
    </location>
</feature>
<feature type="transmembrane region" description="Helical" evidence="6">
    <location>
        <begin position="634"/>
        <end position="654"/>
    </location>
</feature>
<dbReference type="InterPro" id="IPR018490">
    <property type="entry name" value="cNMP-bd_dom_sf"/>
</dbReference>